<organism evidence="1 2">
    <name type="scientific">Elysia marginata</name>
    <dbReference type="NCBI Taxonomy" id="1093978"/>
    <lineage>
        <taxon>Eukaryota</taxon>
        <taxon>Metazoa</taxon>
        <taxon>Spiralia</taxon>
        <taxon>Lophotrochozoa</taxon>
        <taxon>Mollusca</taxon>
        <taxon>Gastropoda</taxon>
        <taxon>Heterobranchia</taxon>
        <taxon>Euthyneura</taxon>
        <taxon>Panpulmonata</taxon>
        <taxon>Sacoglossa</taxon>
        <taxon>Placobranchoidea</taxon>
        <taxon>Plakobranchidae</taxon>
        <taxon>Elysia</taxon>
    </lineage>
</organism>
<dbReference type="Gene3D" id="3.40.50.1820">
    <property type="entry name" value="alpha/beta hydrolase"/>
    <property type="match status" value="1"/>
</dbReference>
<keyword evidence="1" id="KW-0472">Membrane</keyword>
<keyword evidence="2" id="KW-1185">Reference proteome</keyword>
<dbReference type="GO" id="GO:0017171">
    <property type="term" value="F:serine hydrolase activity"/>
    <property type="evidence" value="ECO:0007669"/>
    <property type="project" value="TreeGrafter"/>
</dbReference>
<evidence type="ECO:0000313" key="1">
    <source>
        <dbReference type="EMBL" id="GFR94896.1"/>
    </source>
</evidence>
<dbReference type="Pfam" id="PF05705">
    <property type="entry name" value="DUF829"/>
    <property type="match status" value="1"/>
</dbReference>
<accession>A0AAV4HDR6</accession>
<dbReference type="EMBL" id="BMAT01001894">
    <property type="protein sequence ID" value="GFR94896.1"/>
    <property type="molecule type" value="Genomic_DNA"/>
</dbReference>
<gene>
    <name evidence="1" type="ORF">ElyMa_000930500</name>
</gene>
<keyword evidence="1" id="KW-0812">Transmembrane</keyword>
<reference evidence="1 2" key="1">
    <citation type="journal article" date="2021" name="Elife">
        <title>Chloroplast acquisition without the gene transfer in kleptoplastic sea slugs, Plakobranchus ocellatus.</title>
        <authorList>
            <person name="Maeda T."/>
            <person name="Takahashi S."/>
            <person name="Yoshida T."/>
            <person name="Shimamura S."/>
            <person name="Takaki Y."/>
            <person name="Nagai Y."/>
            <person name="Toyoda A."/>
            <person name="Suzuki Y."/>
            <person name="Arimoto A."/>
            <person name="Ishii H."/>
            <person name="Satoh N."/>
            <person name="Nishiyama T."/>
            <person name="Hasebe M."/>
            <person name="Maruyama T."/>
            <person name="Minagawa J."/>
            <person name="Obokata J."/>
            <person name="Shigenobu S."/>
        </authorList>
    </citation>
    <scope>NUCLEOTIDE SEQUENCE [LARGE SCALE GENOMIC DNA]</scope>
</reference>
<comment type="caution">
    <text evidence="1">The sequence shown here is derived from an EMBL/GenBank/DDBJ whole genome shotgun (WGS) entry which is preliminary data.</text>
</comment>
<dbReference type="SUPFAM" id="SSF53474">
    <property type="entry name" value="alpha/beta-Hydrolases"/>
    <property type="match status" value="1"/>
</dbReference>
<dbReference type="InterPro" id="IPR008547">
    <property type="entry name" value="DUF829_TMEM53"/>
</dbReference>
<dbReference type="PANTHER" id="PTHR20908">
    <property type="entry name" value="LD15586P"/>
    <property type="match status" value="1"/>
</dbReference>
<protein>
    <submittedName>
        <fullName evidence="1">Transmembrane protein 53</fullName>
    </submittedName>
</protein>
<dbReference type="Proteomes" id="UP000762676">
    <property type="component" value="Unassembled WGS sequence"/>
</dbReference>
<dbReference type="InterPro" id="IPR029058">
    <property type="entry name" value="AB_hydrolase_fold"/>
</dbReference>
<name>A0AAV4HDR6_9GAST</name>
<proteinExistence type="predicted"/>
<evidence type="ECO:0000313" key="2">
    <source>
        <dbReference type="Proteomes" id="UP000762676"/>
    </source>
</evidence>
<dbReference type="PANTHER" id="PTHR20908:SF1">
    <property type="entry name" value="LD15586P"/>
    <property type="match status" value="1"/>
</dbReference>
<dbReference type="AlphaFoldDB" id="A0AAV4HDR6"/>
<sequence length="344" mass="39637">MALFHGLKRGHFERAAVRFFSSQLLLSSNKLSMETKCLNSNANSSPKLRLSRVSDRCHFVRAPKFDSWSWSIDPTKVLVVMITWLGAKDHHILRYSHLYTKQGLDVLVVKSEATDFIWPKNSMALAEQIYNVLDNQMQDYHHIVSHTMSAGSFNWTVLRMYLKQKRNADHICNKFKGIIFDSVVAGAGKGGILNESPNDGQSQVHALDRMVHGIVLSKKMNFFMQSMVESMSKVFFSVTKEKTVKFYEETLRFFREEPLQVPTLILTSRDDPMCDAAVMEKLVNIWRAKQHVYVSIKVWESSPHAQHYIYHKEEYESLHEELMKTIFTTINSPTAKVINAKSNL</sequence>